<reference evidence="11" key="1">
    <citation type="journal article" date="2020" name="mSystems">
        <title>Genome- and Community-Level Interaction Insights into Carbon Utilization and Element Cycling Functions of Hydrothermarchaeota in Hydrothermal Sediment.</title>
        <authorList>
            <person name="Zhou Z."/>
            <person name="Liu Y."/>
            <person name="Xu W."/>
            <person name="Pan J."/>
            <person name="Luo Z.H."/>
            <person name="Li M."/>
        </authorList>
    </citation>
    <scope>NUCLEOTIDE SEQUENCE [LARGE SCALE GENOMIC DNA]</scope>
    <source>
        <strain evidence="11">SpSt-508</strain>
    </source>
</reference>
<feature type="binding site" evidence="9">
    <location>
        <position position="133"/>
    </location>
    <ligand>
        <name>cob(II)alamin</name>
        <dbReference type="ChEBI" id="CHEBI:16304"/>
    </ligand>
</feature>
<keyword evidence="6 9" id="KW-0560">Oxidoreductase</keyword>
<comment type="function">
    <text evidence="9">Catalyzes the conversion of epoxyqueuosine (oQ) to queuosine (Q), which is a hypermodified base found in the wobble positions of tRNA(Asp), tRNA(Asn), tRNA(His) and tRNA(Tyr).</text>
</comment>
<comment type="subunit">
    <text evidence="9">Monomer.</text>
</comment>
<evidence type="ECO:0000256" key="3">
    <source>
        <dbReference type="ARBA" id="ARBA00022694"/>
    </source>
</evidence>
<keyword evidence="9" id="KW-0170">Cobalt</keyword>
<dbReference type="InterPro" id="IPR017900">
    <property type="entry name" value="4Fe4S_Fe_S_CS"/>
</dbReference>
<evidence type="ECO:0000256" key="7">
    <source>
        <dbReference type="ARBA" id="ARBA00023004"/>
    </source>
</evidence>
<dbReference type="AlphaFoldDB" id="A0A7C4QL71"/>
<dbReference type="PROSITE" id="PS00198">
    <property type="entry name" value="4FE4S_FER_1"/>
    <property type="match status" value="1"/>
</dbReference>
<gene>
    <name evidence="9 11" type="primary">queG</name>
    <name evidence="11" type="ORF">ENS64_01360</name>
</gene>
<comment type="caution">
    <text evidence="9">Lacks conserved residue(s) required for the propagation of feature annotation.</text>
</comment>
<name>A0A7C4QL71_9PLAN</name>
<keyword evidence="2 9" id="KW-0963">Cytoplasm</keyword>
<comment type="cofactor">
    <cofactor evidence="9">
        <name>[4Fe-4S] cluster</name>
        <dbReference type="ChEBI" id="CHEBI:49883"/>
    </cofactor>
    <text evidence="9">Binds 2 [4Fe-4S] clusters per monomer.</text>
</comment>
<feature type="binding site" evidence="9">
    <location>
        <position position="188"/>
    </location>
    <ligand>
        <name>[4Fe-4S] cluster</name>
        <dbReference type="ChEBI" id="CHEBI:49883"/>
        <label>1</label>
    </ligand>
</feature>
<evidence type="ECO:0000259" key="10">
    <source>
        <dbReference type="PROSITE" id="PS51379"/>
    </source>
</evidence>
<dbReference type="InterPro" id="IPR004453">
    <property type="entry name" value="QueG"/>
</dbReference>
<dbReference type="InterPro" id="IPR017896">
    <property type="entry name" value="4Fe4S_Fe-S-bd"/>
</dbReference>
<comment type="caution">
    <text evidence="11">The sequence shown here is derived from an EMBL/GenBank/DDBJ whole genome shotgun (WGS) entry which is preliminary data.</text>
</comment>
<feature type="binding site" evidence="9">
    <location>
        <position position="154"/>
    </location>
    <ligand>
        <name>cob(II)alamin</name>
        <dbReference type="ChEBI" id="CHEBI:16304"/>
    </ligand>
</feature>
<feature type="binding site" evidence="9">
    <location>
        <position position="168"/>
    </location>
    <ligand>
        <name>cob(II)alamin</name>
        <dbReference type="ChEBI" id="CHEBI:16304"/>
    </ligand>
</feature>
<evidence type="ECO:0000256" key="5">
    <source>
        <dbReference type="ARBA" id="ARBA00022785"/>
    </source>
</evidence>
<dbReference type="InterPro" id="IPR021133">
    <property type="entry name" value="HEAT_type_2"/>
</dbReference>
<dbReference type="Pfam" id="PF13484">
    <property type="entry name" value="Fer4_16"/>
    <property type="match status" value="1"/>
</dbReference>
<sequence>MTPAELSTGIKAAARSIGFDLVGIASATAPPGFSRLQEWLARGFAGEMHYLPRRAAAYAHPRHVLEGANSVVMVAVNYRTGDPAEVSGPNQGRIARYAAGSADYHDVLKERLRKLADWLHAQRPGCRTRGVVDTAPLLERDFAQLAGLGWFGKNTMLIHKQAGSYLFLGALLTDVELEPDAPHATSHCGTCTRCLDACPTHAFPQPYVLDARKCIAYLTIELRGVIPAELRSGLGDWLFGCDVCQDVCPWNRKAVRATDAAFQPSADLAPADARTLLLLSEREFRERFAHSPLARPGWIGLRRNAAIVLGNRGDAAAVPALITALNDPSPIVRGAAAWALGALGGPSATAALEDRRQQETDAQVLEELEAALQRAASCASADVSRG</sequence>
<dbReference type="SUPFAM" id="SSF48371">
    <property type="entry name" value="ARM repeat"/>
    <property type="match status" value="1"/>
</dbReference>
<protein>
    <recommendedName>
        <fullName evidence="9">Epoxyqueuosine reductase</fullName>
        <ecNumber evidence="9">1.17.99.6</ecNumber>
    </recommendedName>
    <alternativeName>
        <fullName evidence="9">Queuosine biosynthesis protein QueG</fullName>
    </alternativeName>
</protein>
<evidence type="ECO:0000256" key="2">
    <source>
        <dbReference type="ARBA" id="ARBA00022490"/>
    </source>
</evidence>
<proteinExistence type="inferred from homology"/>
<dbReference type="FunFam" id="3.30.70.20:FF:000037">
    <property type="entry name" value="Epoxyqueuosine reductase"/>
    <property type="match status" value="1"/>
</dbReference>
<comment type="subcellular location">
    <subcellularLocation>
        <location evidence="9">Cytoplasm</location>
    </subcellularLocation>
</comment>
<feature type="binding site" evidence="9">
    <location>
        <position position="194"/>
    </location>
    <ligand>
        <name>[4Fe-4S] cluster</name>
        <dbReference type="ChEBI" id="CHEBI:49883"/>
        <label>1</label>
    </ligand>
</feature>
<dbReference type="InterPro" id="IPR013542">
    <property type="entry name" value="QueG_DUF1730"/>
</dbReference>
<feature type="binding site" evidence="9">
    <location>
        <position position="244"/>
    </location>
    <ligand>
        <name>[4Fe-4S] cluster</name>
        <dbReference type="ChEBI" id="CHEBI:49883"/>
        <label>2</label>
    </ligand>
</feature>
<feature type="binding site" evidence="9">
    <location>
        <begin position="241"/>
        <end position="242"/>
    </location>
    <ligand>
        <name>cob(II)alamin</name>
        <dbReference type="ChEBI" id="CHEBI:16304"/>
    </ligand>
</feature>
<evidence type="ECO:0000256" key="4">
    <source>
        <dbReference type="ARBA" id="ARBA00022723"/>
    </source>
</evidence>
<dbReference type="InterPro" id="IPR016024">
    <property type="entry name" value="ARM-type_fold"/>
</dbReference>
<comment type="similarity">
    <text evidence="9">Belongs to the QueG family.</text>
</comment>
<dbReference type="GO" id="GO:0005737">
    <property type="term" value="C:cytoplasm"/>
    <property type="evidence" value="ECO:0007669"/>
    <property type="project" value="UniProtKB-SubCell"/>
</dbReference>
<dbReference type="PANTHER" id="PTHR30002">
    <property type="entry name" value="EPOXYQUEUOSINE REDUCTASE"/>
    <property type="match status" value="1"/>
</dbReference>
<dbReference type="EC" id="1.17.99.6" evidence="9"/>
<dbReference type="PROSITE" id="PS51379">
    <property type="entry name" value="4FE4S_FER_2"/>
    <property type="match status" value="1"/>
</dbReference>
<evidence type="ECO:0000256" key="8">
    <source>
        <dbReference type="ARBA" id="ARBA00023014"/>
    </source>
</evidence>
<evidence type="ECO:0000256" key="6">
    <source>
        <dbReference type="ARBA" id="ARBA00023002"/>
    </source>
</evidence>
<dbReference type="NCBIfam" id="TIGR00276">
    <property type="entry name" value="tRNA epoxyqueuosine(34) reductase QueG"/>
    <property type="match status" value="1"/>
</dbReference>
<feature type="binding site" evidence="9">
    <location>
        <position position="198"/>
    </location>
    <ligand>
        <name>[4Fe-4S] cluster</name>
        <dbReference type="ChEBI" id="CHEBI:49883"/>
        <label>2</label>
    </ligand>
</feature>
<keyword evidence="5 9" id="KW-0671">Queuosine biosynthesis</keyword>
<dbReference type="UniPathway" id="UPA00392"/>
<dbReference type="Pfam" id="PF13646">
    <property type="entry name" value="HEAT_2"/>
    <property type="match status" value="1"/>
</dbReference>
<dbReference type="EMBL" id="DSVQ01000003">
    <property type="protein sequence ID" value="HGT37907.1"/>
    <property type="molecule type" value="Genomic_DNA"/>
</dbReference>
<feature type="domain" description="4Fe-4S ferredoxin-type" evidence="10">
    <location>
        <begin position="179"/>
        <end position="208"/>
    </location>
</feature>
<keyword evidence="4 9" id="KW-0479">Metal-binding</keyword>
<dbReference type="PROSITE" id="PS50077">
    <property type="entry name" value="HEAT_REPEAT"/>
    <property type="match status" value="1"/>
</dbReference>
<comment type="pathway">
    <text evidence="9">tRNA modification; tRNA-queuosine biosynthesis.</text>
</comment>
<comment type="catalytic activity">
    <reaction evidence="9">
        <text>epoxyqueuosine(34) in tRNA + AH2 = queuosine(34) in tRNA + A + H2O</text>
        <dbReference type="Rhea" id="RHEA:32159"/>
        <dbReference type="Rhea" id="RHEA-COMP:18571"/>
        <dbReference type="Rhea" id="RHEA-COMP:18582"/>
        <dbReference type="ChEBI" id="CHEBI:13193"/>
        <dbReference type="ChEBI" id="CHEBI:15377"/>
        <dbReference type="ChEBI" id="CHEBI:17499"/>
        <dbReference type="ChEBI" id="CHEBI:194431"/>
        <dbReference type="ChEBI" id="CHEBI:194443"/>
        <dbReference type="EC" id="1.17.99.6"/>
    </reaction>
</comment>
<dbReference type="HAMAP" id="MF_00916">
    <property type="entry name" value="QueG"/>
    <property type="match status" value="1"/>
</dbReference>
<feature type="binding site" evidence="9">
    <location>
        <position position="214"/>
    </location>
    <ligand>
        <name>[4Fe-4S] cluster</name>
        <dbReference type="ChEBI" id="CHEBI:49883"/>
        <label>2</label>
    </ligand>
</feature>
<keyword evidence="1 9" id="KW-0004">4Fe-4S</keyword>
<dbReference type="Gene3D" id="3.30.70.20">
    <property type="match status" value="1"/>
</dbReference>
<feature type="binding site" evidence="9">
    <location>
        <position position="157"/>
    </location>
    <ligand>
        <name>cob(II)alamin</name>
        <dbReference type="ChEBI" id="CHEBI:16304"/>
    </ligand>
</feature>
<evidence type="ECO:0000256" key="9">
    <source>
        <dbReference type="HAMAP-Rule" id="MF_00916"/>
    </source>
</evidence>
<dbReference type="GO" id="GO:0051539">
    <property type="term" value="F:4 iron, 4 sulfur cluster binding"/>
    <property type="evidence" value="ECO:0007669"/>
    <property type="project" value="UniProtKB-KW"/>
</dbReference>
<keyword evidence="8 9" id="KW-0411">Iron-sulfur</keyword>
<dbReference type="InterPro" id="IPR004155">
    <property type="entry name" value="PBS_lyase_HEAT"/>
</dbReference>
<keyword evidence="3 9" id="KW-0819">tRNA processing</keyword>
<comment type="cofactor">
    <cofactor evidence="9">
        <name>cob(II)alamin</name>
        <dbReference type="ChEBI" id="CHEBI:16304"/>
    </cofactor>
</comment>
<dbReference type="PANTHER" id="PTHR30002:SF4">
    <property type="entry name" value="EPOXYQUEUOSINE REDUCTASE"/>
    <property type="match status" value="1"/>
</dbReference>
<keyword evidence="7 9" id="KW-0408">Iron</keyword>
<organism evidence="11">
    <name type="scientific">Schlesneria paludicola</name>
    <dbReference type="NCBI Taxonomy" id="360056"/>
    <lineage>
        <taxon>Bacteria</taxon>
        <taxon>Pseudomonadati</taxon>
        <taxon>Planctomycetota</taxon>
        <taxon>Planctomycetia</taxon>
        <taxon>Planctomycetales</taxon>
        <taxon>Planctomycetaceae</taxon>
        <taxon>Schlesneria</taxon>
    </lineage>
</organism>
<accession>A0A7C4QL71</accession>
<feature type="binding site" evidence="9">
    <location>
        <position position="191"/>
    </location>
    <ligand>
        <name>[4Fe-4S] cluster</name>
        <dbReference type="ChEBI" id="CHEBI:49883"/>
        <label>1</label>
    </ligand>
</feature>
<dbReference type="GO" id="GO:0008616">
    <property type="term" value="P:tRNA queuosine(34) biosynthetic process"/>
    <property type="evidence" value="ECO:0007669"/>
    <property type="project" value="UniProtKB-UniRule"/>
</dbReference>
<feature type="active site" description="Proton donor" evidence="9">
    <location>
        <position position="133"/>
    </location>
</feature>
<dbReference type="SMART" id="SM00567">
    <property type="entry name" value="EZ_HEAT"/>
    <property type="match status" value="2"/>
</dbReference>
<evidence type="ECO:0000313" key="11">
    <source>
        <dbReference type="EMBL" id="HGT37907.1"/>
    </source>
</evidence>
<dbReference type="Pfam" id="PF08331">
    <property type="entry name" value="QueG_DUF1730"/>
    <property type="match status" value="1"/>
</dbReference>
<feature type="binding site" evidence="9">
    <location>
        <position position="282"/>
    </location>
    <ligand>
        <name>tRNA</name>
        <dbReference type="ChEBI" id="CHEBI:17843"/>
    </ligand>
</feature>
<dbReference type="GO" id="GO:0052693">
    <property type="term" value="F:epoxyqueuosine reductase activity"/>
    <property type="evidence" value="ECO:0007669"/>
    <property type="project" value="UniProtKB-UniRule"/>
</dbReference>
<dbReference type="Gene3D" id="1.25.10.10">
    <property type="entry name" value="Leucine-rich Repeat Variant"/>
    <property type="match status" value="1"/>
</dbReference>
<feature type="binding site" evidence="9">
    <location>
        <position position="248"/>
    </location>
    <ligand>
        <name>[4Fe-4S] cluster</name>
        <dbReference type="ChEBI" id="CHEBI:49883"/>
        <label>1</label>
    </ligand>
</feature>
<evidence type="ECO:0000256" key="1">
    <source>
        <dbReference type="ARBA" id="ARBA00022485"/>
    </source>
</evidence>
<dbReference type="GO" id="GO:0031419">
    <property type="term" value="F:cobalamin binding"/>
    <property type="evidence" value="ECO:0007669"/>
    <property type="project" value="UniProtKB-KW"/>
</dbReference>
<feature type="binding site" evidence="9">
    <location>
        <position position="241"/>
    </location>
    <ligand>
        <name>[4Fe-4S] cluster</name>
        <dbReference type="ChEBI" id="CHEBI:49883"/>
        <label>2</label>
    </ligand>
</feature>
<dbReference type="GO" id="GO:0046872">
    <property type="term" value="F:metal ion binding"/>
    <property type="evidence" value="ECO:0007669"/>
    <property type="project" value="UniProtKB-KW"/>
</dbReference>
<dbReference type="SUPFAM" id="SSF46548">
    <property type="entry name" value="alpha-helical ferredoxin"/>
    <property type="match status" value="1"/>
</dbReference>
<dbReference type="InterPro" id="IPR011989">
    <property type="entry name" value="ARM-like"/>
</dbReference>
<keyword evidence="9" id="KW-0846">Cobalamin</keyword>